<dbReference type="Proteomes" id="UP000231501">
    <property type="component" value="Unassembled WGS sequence"/>
</dbReference>
<protein>
    <submittedName>
        <fullName evidence="1">Uncharacterized protein</fullName>
    </submittedName>
</protein>
<dbReference type="Pfam" id="PF18944">
    <property type="entry name" value="DUF5691"/>
    <property type="match status" value="1"/>
</dbReference>
<name>A0A2G9CFL8_9BURK</name>
<dbReference type="EMBL" id="PEOG01000005">
    <property type="protein sequence ID" value="PIM55187.1"/>
    <property type="molecule type" value="Genomic_DNA"/>
</dbReference>
<dbReference type="InterPro" id="IPR043746">
    <property type="entry name" value="DUF5691"/>
</dbReference>
<gene>
    <name evidence="1" type="ORF">CS062_01240</name>
</gene>
<evidence type="ECO:0000313" key="2">
    <source>
        <dbReference type="Proteomes" id="UP000231501"/>
    </source>
</evidence>
<keyword evidence="2" id="KW-1185">Reference proteome</keyword>
<organism evidence="1 2">
    <name type="scientific">Roseateles chitinivorans</name>
    <dbReference type="NCBI Taxonomy" id="2917965"/>
    <lineage>
        <taxon>Bacteria</taxon>
        <taxon>Pseudomonadati</taxon>
        <taxon>Pseudomonadota</taxon>
        <taxon>Betaproteobacteria</taxon>
        <taxon>Burkholderiales</taxon>
        <taxon>Sphaerotilaceae</taxon>
        <taxon>Roseateles</taxon>
    </lineage>
</organism>
<dbReference type="AlphaFoldDB" id="A0A2G9CFL8"/>
<proteinExistence type="predicted"/>
<evidence type="ECO:0000313" key="1">
    <source>
        <dbReference type="EMBL" id="PIM55187.1"/>
    </source>
</evidence>
<reference evidence="1 2" key="1">
    <citation type="submission" date="2017-11" db="EMBL/GenBank/DDBJ databases">
        <title>Draft genome sequence of Mitsuaria sp. HWN-4.</title>
        <authorList>
            <person name="Gundlapally S.R."/>
        </authorList>
    </citation>
    <scope>NUCLEOTIDE SEQUENCE [LARGE SCALE GENOMIC DNA]</scope>
    <source>
        <strain evidence="1 2">HWN-4</strain>
    </source>
</reference>
<accession>A0A2G9CFL8</accession>
<sequence length="537" mass="58447">MGRRIAAAPLDPERRMSAWTPLLPIAMVGTERQPGPLPEWPGEIGQLAAQAARAADGPSNQVLRAMAVIAACEAAGLQDRPWTVAPPEPAAEDRLPVVPDGQGGQLRSLLRWALSEAPARLQWQVFADLAAAGLRLPDPLLPQALELGRRSVALRAPLLPVLGERGLWLARQREEWRYAAGVGGDALDHSRWTEGTLEQRRAFLARERAADAVAGRARLEAALAELPAKERADLASQLAVGLSVDDEAVLDRLRADRSREVREVALGMLLRLPGAAHPRRAIGRLAPLLRSERALLRRHWVIDAPAAAGSDWAADQLVAERPQTEKLGERGWWLFQLVRQVPLGWWVETTGMTPAELLGWAGKTDWFEALQRGWFDVLGATRETDWCEAFLDHAFGDLGAGIESHRAAQVLGWLPQARRERYWLRHLQQGTLPLSALIAAASGGETLGPLLSQALTEQLLTRARAGTLKDDYTVRAMLADFGAVVHPDSLSAYGSIADQRAAGETAAYADLLQAVAQTVALRRALIALQPDPTPRTP</sequence>
<comment type="caution">
    <text evidence="1">The sequence shown here is derived from an EMBL/GenBank/DDBJ whole genome shotgun (WGS) entry which is preliminary data.</text>
</comment>